<sequence>MDDTVRPPEEIPLWYKNLIENLKTMSADMTQLKLENEMLRAKVADTEAKPIIEKLPSEIEQMKIELSDLKADNARLNHAVTQLSMFQPQSSIFAERSQSAYPRKEDKLPRYIEDETSVGEGTCQAIECQAAHSVSNGSDLGQRAFDGERELYIKVATALTSKGVGVARCKDVVRPPFTRLATSLSCNPLQVGARLISCVPAELRSLLPHQFEKKMKNMLIEAEMYSIKDFKNKSFD</sequence>
<dbReference type="EMBL" id="WIXP02000001">
    <property type="protein sequence ID" value="KAF6217323.1"/>
    <property type="molecule type" value="Genomic_DNA"/>
</dbReference>
<gene>
    <name evidence="2" type="ORF">GE061_001677</name>
</gene>
<reference evidence="2" key="1">
    <citation type="journal article" date="2021" name="Mol. Ecol. Resour.">
        <title>Apolygus lucorum genome provides insights into omnivorousness and mesophyll feeding.</title>
        <authorList>
            <person name="Liu Y."/>
            <person name="Liu H."/>
            <person name="Wang H."/>
            <person name="Huang T."/>
            <person name="Liu B."/>
            <person name="Yang B."/>
            <person name="Yin L."/>
            <person name="Li B."/>
            <person name="Zhang Y."/>
            <person name="Zhang S."/>
            <person name="Jiang F."/>
            <person name="Zhang X."/>
            <person name="Ren Y."/>
            <person name="Wang B."/>
            <person name="Wang S."/>
            <person name="Lu Y."/>
            <person name="Wu K."/>
            <person name="Fan W."/>
            <person name="Wang G."/>
        </authorList>
    </citation>
    <scope>NUCLEOTIDE SEQUENCE</scope>
    <source>
        <strain evidence="2">12Hb</strain>
    </source>
</reference>
<proteinExistence type="predicted"/>
<comment type="caution">
    <text evidence="2">The sequence shown here is derived from an EMBL/GenBank/DDBJ whole genome shotgun (WGS) entry which is preliminary data.</text>
</comment>
<organism evidence="2 3">
    <name type="scientific">Apolygus lucorum</name>
    <name type="common">Small green plant bug</name>
    <name type="synonym">Lygocoris lucorum</name>
    <dbReference type="NCBI Taxonomy" id="248454"/>
    <lineage>
        <taxon>Eukaryota</taxon>
        <taxon>Metazoa</taxon>
        <taxon>Ecdysozoa</taxon>
        <taxon>Arthropoda</taxon>
        <taxon>Hexapoda</taxon>
        <taxon>Insecta</taxon>
        <taxon>Pterygota</taxon>
        <taxon>Neoptera</taxon>
        <taxon>Paraneoptera</taxon>
        <taxon>Hemiptera</taxon>
        <taxon>Heteroptera</taxon>
        <taxon>Panheteroptera</taxon>
        <taxon>Cimicomorpha</taxon>
        <taxon>Miridae</taxon>
        <taxon>Mirini</taxon>
        <taxon>Apolygus</taxon>
    </lineage>
</organism>
<dbReference type="Proteomes" id="UP000466442">
    <property type="component" value="Linkage Group LG1"/>
</dbReference>
<keyword evidence="3" id="KW-1185">Reference proteome</keyword>
<evidence type="ECO:0000313" key="2">
    <source>
        <dbReference type="EMBL" id="KAF6217323.1"/>
    </source>
</evidence>
<name>A0A8S9Y815_APOLU</name>
<dbReference type="AlphaFoldDB" id="A0A8S9Y815"/>
<accession>A0A8S9Y815</accession>
<keyword evidence="1" id="KW-0175">Coiled coil</keyword>
<evidence type="ECO:0000313" key="3">
    <source>
        <dbReference type="Proteomes" id="UP000466442"/>
    </source>
</evidence>
<feature type="coiled-coil region" evidence="1">
    <location>
        <begin position="15"/>
        <end position="79"/>
    </location>
</feature>
<protein>
    <submittedName>
        <fullName evidence="2">Uncharacterized protein</fullName>
    </submittedName>
</protein>
<evidence type="ECO:0000256" key="1">
    <source>
        <dbReference type="SAM" id="Coils"/>
    </source>
</evidence>